<dbReference type="SMART" id="SM00283">
    <property type="entry name" value="MA"/>
    <property type="match status" value="1"/>
</dbReference>
<dbReference type="Proteomes" id="UP000060390">
    <property type="component" value="Chromosome"/>
</dbReference>
<dbReference type="PROSITE" id="PS50885">
    <property type="entry name" value="HAMP"/>
    <property type="match status" value="1"/>
</dbReference>
<dbReference type="InterPro" id="IPR013767">
    <property type="entry name" value="PAS_fold"/>
</dbReference>
<evidence type="ECO:0000259" key="5">
    <source>
        <dbReference type="PROSITE" id="PS50111"/>
    </source>
</evidence>
<sequence>MTTAPGGEGRDDETAFPLGFRAILDRIGTPLFVLDADGDVVHWNEAATELTGETEAEAMAKEHVSEAFYHDGRRAKTLADKVLEAPETADEKFGLPTVDTADYTLYRDQSTMLDANGNKRHIKFSAAPLYEGDELVGVVEMVQDRTDEVRQNRRTVELVEELEATMAKMQEGNLDARASVEVDEYLDAELAAVAHSLNEMGEQLQALVGDVSARTAHLDTATADVAESAQEINRLADEQSERTGAVADEVSTLSTTVQQAASRADDAGETSQQARQQALEGRERADELRSLMHDAEAANESIRDDVAAVGDAVDRIESVMEAIDVIATETSFLALYANVEAAKADDGDGVAVVANEIRNLAKTTRTRIDEVESAVDTIRSDTEEAVTSIETTESRIEAGVSEVEETKDLLYDVAATAGEAVEDIEEVSAVTDDQAESAGEIANVIADSQDKASTVAEEISDIAAATEEQSQQVAEIDAVIADLAGREEDDSPD</sequence>
<keyword evidence="1 3" id="KW-0807">Transducer</keyword>
<evidence type="ECO:0000259" key="6">
    <source>
        <dbReference type="PROSITE" id="PS50112"/>
    </source>
</evidence>
<dbReference type="InterPro" id="IPR004089">
    <property type="entry name" value="MCPsignal_dom"/>
</dbReference>
<dbReference type="PATRIC" id="fig|1604004.4.peg.34"/>
<evidence type="ECO:0000256" key="4">
    <source>
        <dbReference type="SAM" id="MobiDB-lite"/>
    </source>
</evidence>
<dbReference type="NCBIfam" id="TIGR00229">
    <property type="entry name" value="sensory_box"/>
    <property type="match status" value="1"/>
</dbReference>
<feature type="region of interest" description="Disordered" evidence="4">
    <location>
        <begin position="252"/>
        <end position="274"/>
    </location>
</feature>
<dbReference type="Gene3D" id="1.10.287.950">
    <property type="entry name" value="Methyl-accepting chemotaxis protein"/>
    <property type="match status" value="1"/>
</dbReference>
<evidence type="ECO:0000313" key="9">
    <source>
        <dbReference type="EMBL" id="ALG80948.1"/>
    </source>
</evidence>
<dbReference type="GO" id="GO:0007165">
    <property type="term" value="P:signal transduction"/>
    <property type="evidence" value="ECO:0007669"/>
    <property type="project" value="UniProtKB-KW"/>
</dbReference>
<reference evidence="8 11" key="1">
    <citation type="journal article" date="2015" name="ISME J.">
        <title>Elemental sulfur and acetate can support life of a novel strictly anaerobic haloarchaeon.</title>
        <authorList>
            <person name="Sorokin D.Y."/>
            <person name="Kublanov I.V."/>
            <person name="Gavrilov S.N."/>
            <person name="Rojo D."/>
            <person name="Roman P."/>
            <person name="Golyshin P.N."/>
            <person name="Slepak V.Z."/>
            <person name="Smedile F."/>
            <person name="Ferrer M."/>
            <person name="Messina E."/>
            <person name="La Cono V."/>
            <person name="Yakimov M.M."/>
        </authorList>
    </citation>
    <scope>NUCLEOTIDE SEQUENCE [LARGE SCALE GENOMIC DNA]</scope>
    <source>
        <strain evidence="8 11">HSR2</strain>
    </source>
</reference>
<dbReference type="CDD" id="cd06225">
    <property type="entry name" value="HAMP"/>
    <property type="match status" value="1"/>
</dbReference>
<evidence type="ECO:0000313" key="10">
    <source>
        <dbReference type="Proteomes" id="UP000060390"/>
    </source>
</evidence>
<dbReference type="SUPFAM" id="SSF55785">
    <property type="entry name" value="PYP-like sensor domain (PAS domain)"/>
    <property type="match status" value="1"/>
</dbReference>
<dbReference type="Proteomes" id="UP000069906">
    <property type="component" value="Chromosome"/>
</dbReference>
<dbReference type="GO" id="GO:0004888">
    <property type="term" value="F:transmembrane signaling receptor activity"/>
    <property type="evidence" value="ECO:0007669"/>
    <property type="project" value="InterPro"/>
</dbReference>
<reference evidence="10" key="2">
    <citation type="submission" date="2015-05" db="EMBL/GenBank/DDBJ databases">
        <title>Complete genome sequence of Halanaeroarchaeum sulfurireducens type strain M27-SA2, a sulfate-reducer haloarchaeon from marine anoxic lake Medee.</title>
        <authorList>
            <person name="Messina E."/>
            <person name="Kublanov I.V."/>
            <person name="Toshchakov S."/>
            <person name="Arcadi E."/>
            <person name="La Spada G."/>
            <person name="La Cono V."/>
            <person name="Yakimov M.M."/>
        </authorList>
    </citation>
    <scope>NUCLEOTIDE SEQUENCE [LARGE SCALE GENOMIC DNA]</scope>
    <source>
        <strain evidence="10">M27-SA2</strain>
    </source>
</reference>
<dbReference type="EMBL" id="CP008874">
    <property type="protein sequence ID" value="AKH96546.1"/>
    <property type="molecule type" value="Genomic_DNA"/>
</dbReference>
<dbReference type="CDD" id="cd00130">
    <property type="entry name" value="PAS"/>
    <property type="match status" value="1"/>
</dbReference>
<evidence type="ECO:0000313" key="8">
    <source>
        <dbReference type="EMBL" id="AKH96546.1"/>
    </source>
</evidence>
<feature type="domain" description="HAMP" evidence="7">
    <location>
        <begin position="153"/>
        <end position="209"/>
    </location>
</feature>
<keyword evidence="11" id="KW-1185">Reference proteome</keyword>
<name>A0A0F7P5T6_9EURY</name>
<dbReference type="PANTHER" id="PTHR32089">
    <property type="entry name" value="METHYL-ACCEPTING CHEMOTAXIS PROTEIN MCPB"/>
    <property type="match status" value="1"/>
</dbReference>
<dbReference type="InterPro" id="IPR004090">
    <property type="entry name" value="Chemotax_Me-accpt_rcpt"/>
</dbReference>
<evidence type="ECO:0000256" key="1">
    <source>
        <dbReference type="ARBA" id="ARBA00023224"/>
    </source>
</evidence>
<comment type="similarity">
    <text evidence="2">Belongs to the methyl-accepting chemotaxis (MCP) protein family.</text>
</comment>
<dbReference type="PROSITE" id="PS50111">
    <property type="entry name" value="CHEMOTAXIS_TRANSDUC_2"/>
    <property type="match status" value="1"/>
</dbReference>
<evidence type="ECO:0000256" key="3">
    <source>
        <dbReference type="PROSITE-ProRule" id="PRU00284"/>
    </source>
</evidence>
<dbReference type="KEGG" id="hsu:HLASF_0032"/>
<dbReference type="AlphaFoldDB" id="A0A0F7P5T6"/>
<dbReference type="STRING" id="1604004.HLASA_0032"/>
<dbReference type="GO" id="GO:0006355">
    <property type="term" value="P:regulation of DNA-templated transcription"/>
    <property type="evidence" value="ECO:0007669"/>
    <property type="project" value="InterPro"/>
</dbReference>
<dbReference type="SMART" id="SM00091">
    <property type="entry name" value="PAS"/>
    <property type="match status" value="1"/>
</dbReference>
<protein>
    <submittedName>
        <fullName evidence="8">Methyl-accepting chemotaxis protein</fullName>
    </submittedName>
</protein>
<dbReference type="GO" id="GO:0016020">
    <property type="term" value="C:membrane"/>
    <property type="evidence" value="ECO:0007669"/>
    <property type="project" value="InterPro"/>
</dbReference>
<feature type="domain" description="PAS" evidence="6">
    <location>
        <begin position="20"/>
        <end position="71"/>
    </location>
</feature>
<dbReference type="PROSITE" id="PS50112">
    <property type="entry name" value="PAS"/>
    <property type="match status" value="1"/>
</dbReference>
<dbReference type="Pfam" id="PF00015">
    <property type="entry name" value="MCPsignal"/>
    <property type="match status" value="1"/>
</dbReference>
<evidence type="ECO:0000313" key="11">
    <source>
        <dbReference type="Proteomes" id="UP000069906"/>
    </source>
</evidence>
<evidence type="ECO:0000256" key="2">
    <source>
        <dbReference type="ARBA" id="ARBA00029447"/>
    </source>
</evidence>
<dbReference type="RefSeq" id="WP_050047402.1">
    <property type="nucleotide sequence ID" value="NZ_CP008874.1"/>
</dbReference>
<dbReference type="SMART" id="SM00304">
    <property type="entry name" value="HAMP"/>
    <property type="match status" value="1"/>
</dbReference>
<dbReference type="GeneID" id="26009407"/>
<dbReference type="InterPro" id="IPR003660">
    <property type="entry name" value="HAMP_dom"/>
</dbReference>
<dbReference type="PRINTS" id="PR00260">
    <property type="entry name" value="CHEMTRNSDUCR"/>
</dbReference>
<dbReference type="Gene3D" id="3.30.450.20">
    <property type="entry name" value="PAS domain"/>
    <property type="match status" value="1"/>
</dbReference>
<proteinExistence type="inferred from homology"/>
<accession>A0A0F7P5T6</accession>
<evidence type="ECO:0000259" key="7">
    <source>
        <dbReference type="PROSITE" id="PS50885"/>
    </source>
</evidence>
<dbReference type="Pfam" id="PF00672">
    <property type="entry name" value="HAMP"/>
    <property type="match status" value="1"/>
</dbReference>
<dbReference type="InterPro" id="IPR035965">
    <property type="entry name" value="PAS-like_dom_sf"/>
</dbReference>
<gene>
    <name evidence="8" type="primary">htr9</name>
    <name evidence="9" type="ORF">HLASA_0032</name>
    <name evidence="8" type="ORF">HLASF_0032</name>
</gene>
<dbReference type="PANTHER" id="PTHR32089:SF112">
    <property type="entry name" value="LYSOZYME-LIKE PROTEIN-RELATED"/>
    <property type="match status" value="1"/>
</dbReference>
<dbReference type="HOGENOM" id="CLU_000445_116_0_2"/>
<dbReference type="SUPFAM" id="SSF58104">
    <property type="entry name" value="Methyl-accepting chemotaxis protein (MCP) signaling domain"/>
    <property type="match status" value="1"/>
</dbReference>
<dbReference type="InterPro" id="IPR000014">
    <property type="entry name" value="PAS"/>
</dbReference>
<dbReference type="KEGG" id="hsf:HLASA_0032"/>
<dbReference type="Pfam" id="PF00989">
    <property type="entry name" value="PAS"/>
    <property type="match status" value="1"/>
</dbReference>
<dbReference type="OrthoDB" id="116658at2157"/>
<dbReference type="EMBL" id="CP011564">
    <property type="protein sequence ID" value="ALG80948.1"/>
    <property type="molecule type" value="Genomic_DNA"/>
</dbReference>
<feature type="domain" description="Methyl-accepting transducer" evidence="5">
    <location>
        <begin position="214"/>
        <end position="449"/>
    </location>
</feature>
<dbReference type="GO" id="GO:0006935">
    <property type="term" value="P:chemotaxis"/>
    <property type="evidence" value="ECO:0007669"/>
    <property type="project" value="InterPro"/>
</dbReference>
<reference evidence="9 10" key="3">
    <citation type="journal article" date="2016" name="Stand. Genomic Sci.">
        <title>Complete genome sequence of 'Halanaeroarchaeum sulfurireducens' M27-SA2, a sulfur-reducing and acetate-oxidizing haloarchaeon from the deep-sea hypersaline anoxic lake Medee.</title>
        <authorList>
            <person name="Messina E."/>
            <person name="Sorokin D.Y."/>
            <person name="Kublanov I.V."/>
            <person name="Toshchakov S."/>
            <person name="Lopatina A."/>
            <person name="Arcadi E."/>
            <person name="Smedile F."/>
            <person name="La Spada G."/>
            <person name="La Cono V."/>
            <person name="Yakimov M.M."/>
        </authorList>
    </citation>
    <scope>NUCLEOTIDE SEQUENCE [LARGE SCALE GENOMIC DNA]</scope>
    <source>
        <strain evidence="9 10">M27-SA2</strain>
    </source>
</reference>
<feature type="compositionally biased region" description="Polar residues" evidence="4">
    <location>
        <begin position="252"/>
        <end position="261"/>
    </location>
</feature>
<organism evidence="8 11">
    <name type="scientific">Halanaeroarchaeum sulfurireducens</name>
    <dbReference type="NCBI Taxonomy" id="1604004"/>
    <lineage>
        <taxon>Archaea</taxon>
        <taxon>Methanobacteriati</taxon>
        <taxon>Methanobacteriota</taxon>
        <taxon>Stenosarchaea group</taxon>
        <taxon>Halobacteria</taxon>
        <taxon>Halobacteriales</taxon>
        <taxon>Halobacteriaceae</taxon>
        <taxon>Halanaeroarchaeum</taxon>
    </lineage>
</organism>